<feature type="compositionally biased region" description="Polar residues" evidence="1">
    <location>
        <begin position="63"/>
        <end position="79"/>
    </location>
</feature>
<keyword evidence="5" id="KW-1185">Reference proteome</keyword>
<dbReference type="OrthoDB" id="9957705at2"/>
<dbReference type="RefSeq" id="WP_130908786.1">
    <property type="nucleotide sequence ID" value="NZ_JBJGXR010000053.1"/>
</dbReference>
<protein>
    <submittedName>
        <fullName evidence="3">Uncharacterized protein</fullName>
    </submittedName>
</protein>
<proteinExistence type="predicted"/>
<reference evidence="2 5" key="1">
    <citation type="submission" date="2015-01" db="EMBL/GenBank/DDBJ databases">
        <title>Genome Sequence of Pseudomonas antarctica CMS 35.</title>
        <authorList>
            <person name="Voget S."/>
            <person name="Chow J."/>
            <person name="Daniel R."/>
            <person name="Streit W."/>
        </authorList>
    </citation>
    <scope>NUCLEOTIDE SEQUENCE [LARGE SCALE GENOMIC DNA]</scope>
    <source>
        <strain evidence="2 5">CMS 35</strain>
    </source>
</reference>
<accession>A0A1G9XZ79</accession>
<feature type="region of interest" description="Disordered" evidence="1">
    <location>
        <begin position="58"/>
        <end position="79"/>
    </location>
</feature>
<dbReference type="EMBL" id="JXDI01000001">
    <property type="protein sequence ID" value="KAF2410248.1"/>
    <property type="molecule type" value="Genomic_DNA"/>
</dbReference>
<evidence type="ECO:0000256" key="1">
    <source>
        <dbReference type="SAM" id="MobiDB-lite"/>
    </source>
</evidence>
<evidence type="ECO:0000313" key="4">
    <source>
        <dbReference type="Proteomes" id="UP000182470"/>
    </source>
</evidence>
<evidence type="ECO:0000313" key="2">
    <source>
        <dbReference type="EMBL" id="KAF2410248.1"/>
    </source>
</evidence>
<evidence type="ECO:0000313" key="3">
    <source>
        <dbReference type="EMBL" id="SDN01761.1"/>
    </source>
</evidence>
<gene>
    <name evidence="2" type="ORF">PSAN_26750</name>
    <name evidence="3" type="ORF">SAMN04490179_2074</name>
</gene>
<name>A0A1G9XZ79_9PSED</name>
<dbReference type="Proteomes" id="UP000182470">
    <property type="component" value="Chromosome I"/>
</dbReference>
<dbReference type="EMBL" id="LT629704">
    <property type="protein sequence ID" value="SDN01761.1"/>
    <property type="molecule type" value="Genomic_DNA"/>
</dbReference>
<evidence type="ECO:0000313" key="5">
    <source>
        <dbReference type="Proteomes" id="UP000748067"/>
    </source>
</evidence>
<dbReference type="Proteomes" id="UP000748067">
    <property type="component" value="Unassembled WGS sequence"/>
</dbReference>
<dbReference type="AlphaFoldDB" id="A0A1G9XZ79"/>
<organism evidence="3 4">
    <name type="scientific">Pseudomonas antarctica</name>
    <dbReference type="NCBI Taxonomy" id="219572"/>
    <lineage>
        <taxon>Bacteria</taxon>
        <taxon>Pseudomonadati</taxon>
        <taxon>Pseudomonadota</taxon>
        <taxon>Gammaproteobacteria</taxon>
        <taxon>Pseudomonadales</taxon>
        <taxon>Pseudomonadaceae</taxon>
        <taxon>Pseudomonas</taxon>
    </lineage>
</organism>
<reference evidence="3 4" key="2">
    <citation type="submission" date="2016-10" db="EMBL/GenBank/DDBJ databases">
        <authorList>
            <person name="de Groot N.N."/>
        </authorList>
    </citation>
    <scope>NUCLEOTIDE SEQUENCE [LARGE SCALE GENOMIC DNA]</scope>
    <source>
        <strain evidence="3 4">BS2772</strain>
    </source>
</reference>
<sequence>MSIGAIAGLAGPAVGLVGEVLKMGTEIAKMATQMVKSQSGNKEGGGDQHKIAHEAMQSKERVNFSNSESTSNKVNINFS</sequence>